<feature type="transmembrane region" description="Helical" evidence="6">
    <location>
        <begin position="279"/>
        <end position="296"/>
    </location>
</feature>
<dbReference type="PANTHER" id="PTHR22945:SF98">
    <property type="entry name" value="SERPENTINE RECEPTOR, CLASS D (DELTA)"/>
    <property type="match status" value="1"/>
</dbReference>
<dbReference type="EMBL" id="GL379852">
    <property type="protein sequence ID" value="EGT55798.1"/>
    <property type="molecule type" value="Genomic_DNA"/>
</dbReference>
<dbReference type="InterPro" id="IPR019421">
    <property type="entry name" value="7TM_GPCR_serpentine_rcpt_Srd"/>
</dbReference>
<sequence length="332" mass="38017">MANSNRFVVYFDIYYYLYFIIGVLAQIVLLILIKTKSPPSLESFRYFLINTWIVQFAVLFMTFFTQSRCLPNTTTYAVLPRGPCRLFGPNACFAFYHICLAFSMSVALSIASTVLFRYLLLKFHGFRKNHYITMIALCYIPTIFLAVVPFLDEWDFPHARKLTYKEHPTYDFSIYEPFPGFTNIQSVPFLTATAVVAIGAYVIPLGSFFIIFSISSLIKKHKSMSERTKTVAKMMVKGLACQTVLPFLAYTPIVSFYLYSQFSGEEMLLIEHFQMLYSGFPALCDPFISCYCVLPYRQAILKFISRKTRGGSGGNRTKVSTISVRSVNLHVF</sequence>
<accession>G0N9G0</accession>
<feature type="transmembrane region" description="Helical" evidence="6">
    <location>
        <begin position="189"/>
        <end position="218"/>
    </location>
</feature>
<keyword evidence="4 6" id="KW-1133">Transmembrane helix</keyword>
<dbReference type="AlphaFoldDB" id="G0N9G0"/>
<name>G0N9G0_CAEBE</name>
<dbReference type="GO" id="GO:0016020">
    <property type="term" value="C:membrane"/>
    <property type="evidence" value="ECO:0007669"/>
    <property type="project" value="UniProtKB-SubCell"/>
</dbReference>
<protein>
    <submittedName>
        <fullName evidence="7">Uncharacterized protein</fullName>
    </submittedName>
</protein>
<reference evidence="8" key="1">
    <citation type="submission" date="2011-07" db="EMBL/GenBank/DDBJ databases">
        <authorList>
            <consortium name="Caenorhabditis brenneri Sequencing and Analysis Consortium"/>
            <person name="Wilson R.K."/>
        </authorList>
    </citation>
    <scope>NUCLEOTIDE SEQUENCE [LARGE SCALE GENOMIC DNA]</scope>
    <source>
        <strain evidence="8">PB2801</strain>
    </source>
</reference>
<evidence type="ECO:0000256" key="1">
    <source>
        <dbReference type="ARBA" id="ARBA00004141"/>
    </source>
</evidence>
<dbReference type="OrthoDB" id="5835297at2759"/>
<dbReference type="InterPro" id="IPR050920">
    <property type="entry name" value="Nematode_rcpt-like_delta"/>
</dbReference>
<evidence type="ECO:0000313" key="7">
    <source>
        <dbReference type="EMBL" id="EGT55798.1"/>
    </source>
</evidence>
<gene>
    <name evidence="7" type="ORF">CAEBREN_17068</name>
</gene>
<evidence type="ECO:0000256" key="3">
    <source>
        <dbReference type="ARBA" id="ARBA00022692"/>
    </source>
</evidence>
<dbReference type="OMA" id="NTWIVQF"/>
<dbReference type="Pfam" id="PF10317">
    <property type="entry name" value="7TM_GPCR_Srd"/>
    <property type="match status" value="1"/>
</dbReference>
<dbReference type="eggNOG" id="ENOG502TG26">
    <property type="taxonomic scope" value="Eukaryota"/>
</dbReference>
<feature type="transmembrane region" description="Helical" evidence="6">
    <location>
        <begin position="131"/>
        <end position="151"/>
    </location>
</feature>
<keyword evidence="3 6" id="KW-0812">Transmembrane</keyword>
<keyword evidence="5 6" id="KW-0472">Membrane</keyword>
<evidence type="ECO:0000256" key="4">
    <source>
        <dbReference type="ARBA" id="ARBA00022989"/>
    </source>
</evidence>
<dbReference type="SUPFAM" id="SSF81321">
    <property type="entry name" value="Family A G protein-coupled receptor-like"/>
    <property type="match status" value="1"/>
</dbReference>
<dbReference type="Gene3D" id="1.20.1070.10">
    <property type="entry name" value="Rhodopsin 7-helix transmembrane proteins"/>
    <property type="match status" value="1"/>
</dbReference>
<dbReference type="HOGENOM" id="CLU_057924_2_1_1"/>
<feature type="transmembrane region" description="Helical" evidence="6">
    <location>
        <begin position="239"/>
        <end position="259"/>
    </location>
</feature>
<proteinExistence type="inferred from homology"/>
<feature type="transmembrane region" description="Helical" evidence="6">
    <location>
        <begin position="95"/>
        <end position="119"/>
    </location>
</feature>
<organism evidence="8">
    <name type="scientific">Caenorhabditis brenneri</name>
    <name type="common">Nematode worm</name>
    <dbReference type="NCBI Taxonomy" id="135651"/>
    <lineage>
        <taxon>Eukaryota</taxon>
        <taxon>Metazoa</taxon>
        <taxon>Ecdysozoa</taxon>
        <taxon>Nematoda</taxon>
        <taxon>Chromadorea</taxon>
        <taxon>Rhabditida</taxon>
        <taxon>Rhabditina</taxon>
        <taxon>Rhabditomorpha</taxon>
        <taxon>Rhabditoidea</taxon>
        <taxon>Rhabditidae</taxon>
        <taxon>Peloderinae</taxon>
        <taxon>Caenorhabditis</taxon>
    </lineage>
</organism>
<evidence type="ECO:0000256" key="2">
    <source>
        <dbReference type="ARBA" id="ARBA00009166"/>
    </source>
</evidence>
<evidence type="ECO:0000256" key="6">
    <source>
        <dbReference type="SAM" id="Phobius"/>
    </source>
</evidence>
<comment type="similarity">
    <text evidence="2">Belongs to the nematode receptor-like protein srd family.</text>
</comment>
<dbReference type="InParanoid" id="G0N9G0"/>
<comment type="subcellular location">
    <subcellularLocation>
        <location evidence="1">Membrane</location>
        <topology evidence="1">Multi-pass membrane protein</topology>
    </subcellularLocation>
</comment>
<dbReference type="Proteomes" id="UP000008068">
    <property type="component" value="Unassembled WGS sequence"/>
</dbReference>
<feature type="transmembrane region" description="Helical" evidence="6">
    <location>
        <begin position="13"/>
        <end position="32"/>
    </location>
</feature>
<evidence type="ECO:0000313" key="8">
    <source>
        <dbReference type="Proteomes" id="UP000008068"/>
    </source>
</evidence>
<dbReference type="PANTHER" id="PTHR22945">
    <property type="entry name" value="SERPENTINE RECEPTOR, CLASS D DELTA"/>
    <property type="match status" value="1"/>
</dbReference>
<feature type="transmembrane region" description="Helical" evidence="6">
    <location>
        <begin position="44"/>
        <end position="64"/>
    </location>
</feature>
<keyword evidence="8" id="KW-1185">Reference proteome</keyword>
<evidence type="ECO:0000256" key="5">
    <source>
        <dbReference type="ARBA" id="ARBA00023136"/>
    </source>
</evidence>